<gene>
    <name evidence="3" type="ORF">HMPREF1317_0416</name>
</gene>
<feature type="region of interest" description="Disordered" evidence="1">
    <location>
        <begin position="37"/>
        <end position="58"/>
    </location>
</feature>
<proteinExistence type="predicted"/>
<dbReference type="EMBL" id="AKFS01000034">
    <property type="protein sequence ID" value="EJF50493.1"/>
    <property type="molecule type" value="Genomic_DNA"/>
</dbReference>
<keyword evidence="4" id="KW-1185">Reference proteome</keyword>
<sequence>MVAIAACVVSMSTLTGCGPSVSDAKAEAYQKLDSLSDLDTTDREEFKPRLDSATDKTTIDQVVAEAEARNQEKANDKASKASAGQAEVDKVKSLNLSGKTMTYEGPNQQSCIGLSLRFNEDGSITQVEEKRGCSAPRSWKIQETPDWNGNAGLYFDNDMSDNVDFDILDDGKIQFTHTPWGSAILLGTWSLS</sequence>
<evidence type="ECO:0000259" key="2">
    <source>
        <dbReference type="Pfam" id="PF01468"/>
    </source>
</evidence>
<dbReference type="InterPro" id="IPR002988">
    <property type="entry name" value="GA_module"/>
</dbReference>
<feature type="compositionally biased region" description="Basic and acidic residues" evidence="1">
    <location>
        <begin position="40"/>
        <end position="58"/>
    </location>
</feature>
<evidence type="ECO:0000313" key="4">
    <source>
        <dbReference type="Proteomes" id="UP000004578"/>
    </source>
</evidence>
<feature type="compositionally biased region" description="Basic and acidic residues" evidence="1">
    <location>
        <begin position="66"/>
        <end position="79"/>
    </location>
</feature>
<name>J1HX93_9ACTO</name>
<dbReference type="AlphaFoldDB" id="J1HX93"/>
<reference evidence="3 4" key="1">
    <citation type="submission" date="2012-05" db="EMBL/GenBank/DDBJ databases">
        <authorList>
            <person name="Harkins D.M."/>
            <person name="Madupu R."/>
            <person name="Durkin A.S."/>
            <person name="Torralba M."/>
            <person name="Methe B."/>
            <person name="Sutton G.G."/>
            <person name="Nelson K.E."/>
        </authorList>
    </citation>
    <scope>NUCLEOTIDE SEQUENCE [LARGE SCALE GENOMIC DNA]</scope>
    <source>
        <strain evidence="3 4">F0490</strain>
    </source>
</reference>
<comment type="caution">
    <text evidence="3">The sequence shown here is derived from an EMBL/GenBank/DDBJ whole genome shotgun (WGS) entry which is preliminary data.</text>
</comment>
<feature type="domain" description="Protein G-related albumin-binding (GA) module" evidence="2">
    <location>
        <begin position="23"/>
        <end position="71"/>
    </location>
</feature>
<dbReference type="Gene3D" id="1.20.5.420">
    <property type="entry name" value="Immunoglobulin FC, subunit C"/>
    <property type="match status" value="1"/>
</dbReference>
<organism evidence="3 4">
    <name type="scientific">Schaalia georgiae F0490</name>
    <dbReference type="NCBI Taxonomy" id="1125717"/>
    <lineage>
        <taxon>Bacteria</taxon>
        <taxon>Bacillati</taxon>
        <taxon>Actinomycetota</taxon>
        <taxon>Actinomycetes</taxon>
        <taxon>Actinomycetales</taxon>
        <taxon>Actinomycetaceae</taxon>
        <taxon>Schaalia</taxon>
    </lineage>
</organism>
<protein>
    <recommendedName>
        <fullName evidence="2">Protein G-related albumin-binding (GA) module domain-containing protein</fullName>
    </recommendedName>
</protein>
<feature type="region of interest" description="Disordered" evidence="1">
    <location>
        <begin position="65"/>
        <end position="84"/>
    </location>
</feature>
<evidence type="ECO:0000313" key="3">
    <source>
        <dbReference type="EMBL" id="EJF50493.1"/>
    </source>
</evidence>
<evidence type="ECO:0000256" key="1">
    <source>
        <dbReference type="SAM" id="MobiDB-lite"/>
    </source>
</evidence>
<dbReference type="PATRIC" id="fig|1125717.3.peg.229"/>
<accession>J1HX93</accession>
<dbReference type="Proteomes" id="UP000004578">
    <property type="component" value="Unassembled WGS sequence"/>
</dbReference>
<dbReference type="Pfam" id="PF01468">
    <property type="entry name" value="GA"/>
    <property type="match status" value="1"/>
</dbReference>